<feature type="compositionally biased region" description="Low complexity" evidence="1">
    <location>
        <begin position="309"/>
        <end position="320"/>
    </location>
</feature>
<organism evidence="3 4">
    <name type="scientific">Sphaerisporangium siamense</name>
    <dbReference type="NCBI Taxonomy" id="795645"/>
    <lineage>
        <taxon>Bacteria</taxon>
        <taxon>Bacillati</taxon>
        <taxon>Actinomycetota</taxon>
        <taxon>Actinomycetes</taxon>
        <taxon>Streptosporangiales</taxon>
        <taxon>Streptosporangiaceae</taxon>
        <taxon>Sphaerisporangium</taxon>
    </lineage>
</organism>
<evidence type="ECO:0000313" key="3">
    <source>
        <dbReference type="EMBL" id="MBB4705300.1"/>
    </source>
</evidence>
<evidence type="ECO:0000313" key="4">
    <source>
        <dbReference type="Proteomes" id="UP000542210"/>
    </source>
</evidence>
<comment type="caution">
    <text evidence="3">The sequence shown here is derived from an EMBL/GenBank/DDBJ whole genome shotgun (WGS) entry which is preliminary data.</text>
</comment>
<dbReference type="InterPro" id="IPR038332">
    <property type="entry name" value="PPE_sf"/>
</dbReference>
<dbReference type="EMBL" id="JACHND010000001">
    <property type="protein sequence ID" value="MBB4705300.1"/>
    <property type="molecule type" value="Genomic_DNA"/>
</dbReference>
<gene>
    <name evidence="3" type="ORF">BJ982_006844</name>
</gene>
<keyword evidence="4" id="KW-1185">Reference proteome</keyword>
<protein>
    <submittedName>
        <fullName evidence="3">Uncharacterized protein YukE</fullName>
    </submittedName>
</protein>
<dbReference type="RefSeq" id="WP_184886908.1">
    <property type="nucleotide sequence ID" value="NZ_BOOV01000020.1"/>
</dbReference>
<feature type="region of interest" description="Disordered" evidence="1">
    <location>
        <begin position="1"/>
        <end position="27"/>
    </location>
</feature>
<sequence>MNRISDIQPIKAGTAAPHGDSGSYGSVESVRNKLQNTDPDGVATAGAAYIRAAEVLHDTMSLLESVAGTMAGDWKDKSSAQAQQALRMLHASARELSERARQVGAAHNLYADELRKARANLPESGWFTWDDDIGANWKTISPITIVSDAIAGDTDSDNDKARKHLEELNKQITAVYNKLPPDVTTVLPAPGPPITVPVTPVVDPYTGSPYTGSPYTGGAGMPKFSGTGLDGALLNPDGSTGGPKVPGPDVTGPGTGGPGGPGTGAPPSTGGPGDPGTGLPGGTPPGSVPNGGQPPVLDPNDPRSTNLAGTNPTTMPPGTTQLNTPPGLNPNAVPTLTNPTGTIPPGGYTGPLGTVPYGGGPLGAGGGTSYGAPGGGGAGAAGVNGRAAAANGAMGGMPFMPMGGAGGEANQERERSTWLTEDESVWGGDGPVAPTVIS</sequence>
<reference evidence="3 4" key="1">
    <citation type="submission" date="2020-08" db="EMBL/GenBank/DDBJ databases">
        <title>Sequencing the genomes of 1000 actinobacteria strains.</title>
        <authorList>
            <person name="Klenk H.-P."/>
        </authorList>
    </citation>
    <scope>NUCLEOTIDE SEQUENCE [LARGE SCALE GENOMIC DNA]</scope>
    <source>
        <strain evidence="3 4">DSM 45784</strain>
    </source>
</reference>
<dbReference type="InterPro" id="IPR057746">
    <property type="entry name" value="CpnT-like_N"/>
</dbReference>
<feature type="region of interest" description="Disordered" evidence="1">
    <location>
        <begin position="221"/>
        <end position="343"/>
    </location>
</feature>
<evidence type="ECO:0000256" key="1">
    <source>
        <dbReference type="SAM" id="MobiDB-lite"/>
    </source>
</evidence>
<dbReference type="Proteomes" id="UP000542210">
    <property type="component" value="Unassembled WGS sequence"/>
</dbReference>
<dbReference type="Gene3D" id="1.20.1260.20">
    <property type="entry name" value="PPE superfamily"/>
    <property type="match status" value="1"/>
</dbReference>
<feature type="compositionally biased region" description="Gly residues" evidence="1">
    <location>
        <begin position="270"/>
        <end position="281"/>
    </location>
</feature>
<feature type="compositionally biased region" description="Low complexity" evidence="1">
    <location>
        <begin position="334"/>
        <end position="343"/>
    </location>
</feature>
<accession>A0A7W7DEB0</accession>
<name>A0A7W7DEB0_9ACTN</name>
<feature type="domain" description="Outer membrane channel protein CpnT-like N-terminal" evidence="2">
    <location>
        <begin position="37"/>
        <end position="119"/>
    </location>
</feature>
<feature type="compositionally biased region" description="Gly residues" evidence="1">
    <location>
        <begin position="253"/>
        <end position="263"/>
    </location>
</feature>
<feature type="region of interest" description="Disordered" evidence="1">
    <location>
        <begin position="401"/>
        <end position="438"/>
    </location>
</feature>
<dbReference type="AlphaFoldDB" id="A0A7W7DEB0"/>
<dbReference type="Pfam" id="PF25547">
    <property type="entry name" value="WXG100_2"/>
    <property type="match status" value="1"/>
</dbReference>
<proteinExistence type="predicted"/>
<evidence type="ECO:0000259" key="2">
    <source>
        <dbReference type="Pfam" id="PF25547"/>
    </source>
</evidence>